<name>A0AAD5SE94_9FUNG</name>
<evidence type="ECO:0000256" key="5">
    <source>
        <dbReference type="SAM" id="MobiDB-lite"/>
    </source>
</evidence>
<dbReference type="InterPro" id="IPR037036">
    <property type="entry name" value="PDED_dom_sf"/>
</dbReference>
<dbReference type="InterPro" id="IPR008015">
    <property type="entry name" value="PDED_dom"/>
</dbReference>
<dbReference type="PANTHER" id="PTHR12951:SF1">
    <property type="entry name" value="PROTEIN UNC-119 HOMOLOG"/>
    <property type="match status" value="1"/>
</dbReference>
<dbReference type="Pfam" id="PF05351">
    <property type="entry name" value="GMP_PDE_delta"/>
    <property type="match status" value="1"/>
</dbReference>
<keyword evidence="8" id="KW-1185">Reference proteome</keyword>
<dbReference type="AlphaFoldDB" id="A0AAD5SE94"/>
<dbReference type="InterPro" id="IPR014756">
    <property type="entry name" value="Ig_E-set"/>
</dbReference>
<dbReference type="EMBL" id="JADGJD010000291">
    <property type="protein sequence ID" value="KAJ3052479.1"/>
    <property type="molecule type" value="Genomic_DNA"/>
</dbReference>
<dbReference type="GO" id="GO:0042953">
    <property type="term" value="P:lipoprotein transport"/>
    <property type="evidence" value="ECO:0007669"/>
    <property type="project" value="TreeGrafter"/>
</dbReference>
<keyword evidence="2" id="KW-0813">Transport</keyword>
<evidence type="ECO:0000256" key="4">
    <source>
        <dbReference type="ARBA" id="ARBA00023121"/>
    </source>
</evidence>
<evidence type="ECO:0000256" key="3">
    <source>
        <dbReference type="ARBA" id="ARBA00022927"/>
    </source>
</evidence>
<reference evidence="7" key="1">
    <citation type="submission" date="2020-05" db="EMBL/GenBank/DDBJ databases">
        <title>Phylogenomic resolution of chytrid fungi.</title>
        <authorList>
            <person name="Stajich J.E."/>
            <person name="Amses K."/>
            <person name="Simmons R."/>
            <person name="Seto K."/>
            <person name="Myers J."/>
            <person name="Bonds A."/>
            <person name="Quandt C.A."/>
            <person name="Barry K."/>
            <person name="Liu P."/>
            <person name="Grigoriev I."/>
            <person name="Longcore J.E."/>
            <person name="James T.Y."/>
        </authorList>
    </citation>
    <scope>NUCLEOTIDE SEQUENCE</scope>
    <source>
        <strain evidence="7">JEL0318</strain>
    </source>
</reference>
<evidence type="ECO:0000313" key="8">
    <source>
        <dbReference type="Proteomes" id="UP001212841"/>
    </source>
</evidence>
<dbReference type="Gene3D" id="2.70.50.40">
    <property type="entry name" value="GMP phosphodiesterase, delta subunit"/>
    <property type="match status" value="1"/>
</dbReference>
<sequence length="227" mass="26280">MTTPKHSSKLAPSASSKSDPTRRGSNGSDITADAVLKFNKPASKFLCPLRLNQYIQFLEFRIRDMENNNILFEVKRSSHDVHWVEPDIEVYDVANVVGPIDMRVDISRFDSRGDEVRTINYTFPKEFLDKKEIGTTLVFAVHPEPINEFRMIERHYFKDKLLKSFDFQFGFCIPNSVNTWESVYSLPKLDQKTRQEMIAIPGSTTSDSFYFVDGRLIMHNKATYTYV</sequence>
<dbReference type="Proteomes" id="UP001212841">
    <property type="component" value="Unassembled WGS sequence"/>
</dbReference>
<feature type="compositionally biased region" description="Low complexity" evidence="5">
    <location>
        <begin position="9"/>
        <end position="18"/>
    </location>
</feature>
<dbReference type="GO" id="GO:0005929">
    <property type="term" value="C:cilium"/>
    <property type="evidence" value="ECO:0007669"/>
    <property type="project" value="TreeGrafter"/>
</dbReference>
<keyword evidence="4" id="KW-0446">Lipid-binding</keyword>
<feature type="domain" description="GMP phosphodiesterase delta subunit" evidence="6">
    <location>
        <begin position="53"/>
        <end position="226"/>
    </location>
</feature>
<comment type="caution">
    <text evidence="7">The sequence shown here is derived from an EMBL/GenBank/DDBJ whole genome shotgun (WGS) entry which is preliminary data.</text>
</comment>
<dbReference type="GO" id="GO:0060271">
    <property type="term" value="P:cilium assembly"/>
    <property type="evidence" value="ECO:0007669"/>
    <property type="project" value="TreeGrafter"/>
</dbReference>
<comment type="similarity">
    <text evidence="1">Belongs to the PDE6D/unc-119 family.</text>
</comment>
<dbReference type="FunFam" id="2.70.50.40:FF:000003">
    <property type="entry name" value="UNC119 homologue, putative"/>
    <property type="match status" value="1"/>
</dbReference>
<organism evidence="7 8">
    <name type="scientific">Rhizophlyctis rosea</name>
    <dbReference type="NCBI Taxonomy" id="64517"/>
    <lineage>
        <taxon>Eukaryota</taxon>
        <taxon>Fungi</taxon>
        <taxon>Fungi incertae sedis</taxon>
        <taxon>Chytridiomycota</taxon>
        <taxon>Chytridiomycota incertae sedis</taxon>
        <taxon>Chytridiomycetes</taxon>
        <taxon>Rhizophlyctidales</taxon>
        <taxon>Rhizophlyctidaceae</taxon>
        <taxon>Rhizophlyctis</taxon>
    </lineage>
</organism>
<protein>
    <recommendedName>
        <fullName evidence="6">GMP phosphodiesterase delta subunit domain-containing protein</fullName>
    </recommendedName>
</protein>
<evidence type="ECO:0000256" key="1">
    <source>
        <dbReference type="ARBA" id="ARBA00008102"/>
    </source>
</evidence>
<evidence type="ECO:0000313" key="7">
    <source>
        <dbReference type="EMBL" id="KAJ3052479.1"/>
    </source>
</evidence>
<evidence type="ECO:0000259" key="6">
    <source>
        <dbReference type="Pfam" id="PF05351"/>
    </source>
</evidence>
<gene>
    <name evidence="7" type="ORF">HK097_006213</name>
</gene>
<dbReference type="GO" id="GO:0008289">
    <property type="term" value="F:lipid binding"/>
    <property type="evidence" value="ECO:0007669"/>
    <property type="project" value="UniProtKB-KW"/>
</dbReference>
<feature type="region of interest" description="Disordered" evidence="5">
    <location>
        <begin position="1"/>
        <end position="28"/>
    </location>
</feature>
<evidence type="ECO:0000256" key="2">
    <source>
        <dbReference type="ARBA" id="ARBA00022448"/>
    </source>
</evidence>
<dbReference type="InterPro" id="IPR051519">
    <property type="entry name" value="PDE6D_unc-119_myristoyl-bd"/>
</dbReference>
<proteinExistence type="inferred from homology"/>
<accession>A0AAD5SE94</accession>
<keyword evidence="3" id="KW-0653">Protein transport</keyword>
<dbReference type="PANTHER" id="PTHR12951">
    <property type="entry name" value="RETINAL PROTEIN 4"/>
    <property type="match status" value="1"/>
</dbReference>
<dbReference type="SUPFAM" id="SSF81296">
    <property type="entry name" value="E set domains"/>
    <property type="match status" value="1"/>
</dbReference>